<keyword evidence="4" id="KW-0101">Branched-chain amino acid catabolism</keyword>
<dbReference type="FunFam" id="1.10.540.10:FF:000026">
    <property type="entry name" value="Acyl-CoA dehydrogenase medium chain"/>
    <property type="match status" value="1"/>
</dbReference>
<dbReference type="Gene3D" id="2.40.110.10">
    <property type="entry name" value="Butyryl-CoA Dehydrogenase, subunit A, domain 2"/>
    <property type="match status" value="1"/>
</dbReference>
<dbReference type="GO" id="GO:0003995">
    <property type="term" value="F:acyl-CoA dehydrogenase activity"/>
    <property type="evidence" value="ECO:0007669"/>
    <property type="project" value="InterPro"/>
</dbReference>
<dbReference type="PANTHER" id="PTHR43831">
    <property type="entry name" value="ISOBUTYRYL-COA DEHYDROGENASE"/>
    <property type="match status" value="1"/>
</dbReference>
<keyword evidence="6 11" id="KW-0274">FAD</keyword>
<dbReference type="GO" id="GO:0050660">
    <property type="term" value="F:flavin adenine dinucleotide binding"/>
    <property type="evidence" value="ECO:0007669"/>
    <property type="project" value="InterPro"/>
</dbReference>
<dbReference type="Pfam" id="PF02770">
    <property type="entry name" value="Acyl-CoA_dh_M"/>
    <property type="match status" value="1"/>
</dbReference>
<evidence type="ECO:0000256" key="10">
    <source>
        <dbReference type="ARBA" id="ARBA00071686"/>
    </source>
</evidence>
<dbReference type="Pfam" id="PF02771">
    <property type="entry name" value="Acyl-CoA_dh_N"/>
    <property type="match status" value="1"/>
</dbReference>
<keyword evidence="7 11" id="KW-0560">Oxidoreductase</keyword>
<evidence type="ECO:0000256" key="11">
    <source>
        <dbReference type="RuleBase" id="RU362125"/>
    </source>
</evidence>
<dbReference type="InterPro" id="IPR009075">
    <property type="entry name" value="AcylCo_DH/oxidase_C"/>
</dbReference>
<dbReference type="FunFam" id="1.20.140.10:FF:000001">
    <property type="entry name" value="Acyl-CoA dehydrogenase"/>
    <property type="match status" value="1"/>
</dbReference>
<feature type="domain" description="Acyl-CoA dehydrogenase/oxidase N-terminal" evidence="14">
    <location>
        <begin position="36"/>
        <end position="146"/>
    </location>
</feature>
<dbReference type="Pfam" id="PF00441">
    <property type="entry name" value="Acyl-CoA_dh_1"/>
    <property type="match status" value="1"/>
</dbReference>
<dbReference type="InterPro" id="IPR009100">
    <property type="entry name" value="AcylCoA_DH/oxidase_NM_dom_sf"/>
</dbReference>
<evidence type="ECO:0000256" key="3">
    <source>
        <dbReference type="ARBA" id="ARBA00009347"/>
    </source>
</evidence>
<keyword evidence="16" id="KW-1185">Reference proteome</keyword>
<dbReference type="InterPro" id="IPR052547">
    <property type="entry name" value="Mito_Isobutyryl-CoADH"/>
</dbReference>
<reference evidence="15 16" key="1">
    <citation type="submission" date="2023-10" db="EMBL/GenBank/DDBJ databases">
        <authorList>
            <person name="Maclean D."/>
            <person name="Macfadyen A."/>
        </authorList>
    </citation>
    <scope>NUCLEOTIDE SEQUENCE [LARGE SCALE GENOMIC DNA]</scope>
</reference>
<dbReference type="Proteomes" id="UP001314263">
    <property type="component" value="Unassembled WGS sequence"/>
</dbReference>
<accession>A0AAV1IJJ6</accession>
<evidence type="ECO:0000313" key="16">
    <source>
        <dbReference type="Proteomes" id="UP001314263"/>
    </source>
</evidence>
<dbReference type="AlphaFoldDB" id="A0AAV1IJJ6"/>
<dbReference type="Gene3D" id="1.10.540.10">
    <property type="entry name" value="Acyl-CoA dehydrogenase/oxidase, N-terminal domain"/>
    <property type="match status" value="1"/>
</dbReference>
<comment type="catalytic activity">
    <reaction evidence="9">
        <text>propanoyl-CoA + oxidized [electron-transfer flavoprotein] + H(+) = acryloyl-CoA + reduced [electron-transfer flavoprotein]</text>
        <dbReference type="Rhea" id="RHEA:31287"/>
        <dbReference type="Rhea" id="RHEA-COMP:10685"/>
        <dbReference type="Rhea" id="RHEA-COMP:10686"/>
        <dbReference type="ChEBI" id="CHEBI:15378"/>
        <dbReference type="ChEBI" id="CHEBI:57367"/>
        <dbReference type="ChEBI" id="CHEBI:57392"/>
        <dbReference type="ChEBI" id="CHEBI:57692"/>
        <dbReference type="ChEBI" id="CHEBI:58307"/>
    </reaction>
    <physiologicalReaction direction="left-to-right" evidence="9">
        <dbReference type="Rhea" id="RHEA:31288"/>
    </physiologicalReaction>
</comment>
<dbReference type="InterPro" id="IPR013786">
    <property type="entry name" value="AcylCoA_DH/ox_N"/>
</dbReference>
<comment type="caution">
    <text evidence="15">The sequence shown here is derived from an EMBL/GenBank/DDBJ whole genome shotgun (WGS) entry which is preliminary data.</text>
</comment>
<evidence type="ECO:0000256" key="6">
    <source>
        <dbReference type="ARBA" id="ARBA00022827"/>
    </source>
</evidence>
<protein>
    <recommendedName>
        <fullName evidence="10">Isobutyryl-CoA dehydrogenase, mitochondrial</fullName>
    </recommendedName>
</protein>
<dbReference type="FunFam" id="2.40.110.10:FF:000001">
    <property type="entry name" value="Acyl-CoA dehydrogenase, mitochondrial"/>
    <property type="match status" value="1"/>
</dbReference>
<evidence type="ECO:0000259" key="13">
    <source>
        <dbReference type="Pfam" id="PF02770"/>
    </source>
</evidence>
<comment type="similarity">
    <text evidence="3 11">Belongs to the acyl-CoA dehydrogenase family.</text>
</comment>
<feature type="domain" description="Acyl-CoA oxidase/dehydrogenase middle" evidence="13">
    <location>
        <begin position="152"/>
        <end position="245"/>
    </location>
</feature>
<evidence type="ECO:0000256" key="4">
    <source>
        <dbReference type="ARBA" id="ARBA00022456"/>
    </source>
</evidence>
<dbReference type="InterPro" id="IPR006091">
    <property type="entry name" value="Acyl-CoA_Oxase/DH_mid-dom"/>
</dbReference>
<dbReference type="PIRSF" id="PIRSF016578">
    <property type="entry name" value="HsaA"/>
    <property type="match status" value="1"/>
</dbReference>
<dbReference type="PANTHER" id="PTHR43831:SF1">
    <property type="entry name" value="ISOBUTYRYL-COA DEHYDROGENASE, MITOCHONDRIAL"/>
    <property type="match status" value="1"/>
</dbReference>
<comment type="pathway">
    <text evidence="2">Amino-acid degradation; L-valine degradation.</text>
</comment>
<dbReference type="InterPro" id="IPR037069">
    <property type="entry name" value="AcylCoA_DH/ox_N_sf"/>
</dbReference>
<dbReference type="InterPro" id="IPR006089">
    <property type="entry name" value="Acyl-CoA_DH_CS"/>
</dbReference>
<dbReference type="InterPro" id="IPR036250">
    <property type="entry name" value="AcylCo_DH-like_C"/>
</dbReference>
<comment type="cofactor">
    <cofactor evidence="1 11">
        <name>FAD</name>
        <dbReference type="ChEBI" id="CHEBI:57692"/>
    </cofactor>
</comment>
<evidence type="ECO:0000313" key="15">
    <source>
        <dbReference type="EMBL" id="CAK0786185.1"/>
    </source>
</evidence>
<evidence type="ECO:0000256" key="7">
    <source>
        <dbReference type="ARBA" id="ARBA00023002"/>
    </source>
</evidence>
<dbReference type="SUPFAM" id="SSF47203">
    <property type="entry name" value="Acyl-CoA dehydrogenase C-terminal domain-like"/>
    <property type="match status" value="1"/>
</dbReference>
<proteinExistence type="inferred from homology"/>
<gene>
    <name evidence="15" type="primary">ACAD8</name>
    <name evidence="15" type="ORF">CVIRNUC_009398</name>
</gene>
<evidence type="ECO:0000256" key="1">
    <source>
        <dbReference type="ARBA" id="ARBA00001974"/>
    </source>
</evidence>
<dbReference type="InterPro" id="IPR046373">
    <property type="entry name" value="Acyl-CoA_Oxase/DH_mid-dom_sf"/>
</dbReference>
<keyword evidence="5 11" id="KW-0285">Flavoprotein</keyword>
<sequence length="409" mass="44085">MIQRALLLRALPAQLCRLPSVQQAHGRPISTACHLTDDQHEFQKVARDFARKELLPHASEWDEKKHFPIDTLRAAAELGFGGLYIREDVGGSALGRADAAVIFEELAYGDVTTTAYLTIHNMVSHCIDRYGTEKQRQQYLPHLVTMDKLASYCLTEPNSGSDAASLTATAKRDGGSFLLSGSKAFISGGGASDVYLVMARTGAAGPKGISAFLVDKGTPGLSFGKQEAKTGWNAQPTCTVNLDAVCVPAEAMLGREGQGFSIAMNALNGGRINIGACSLGGAAFCLDAAQEHAAVRKQFGQPIGSFQAIQFKLADMATCLHSARLMVRHAAESLDMQAPSATLDAAMAKRHATEAGCHVADDAMQVFGGYGYLKEYKVERVWRDLRVHRLLEGTNEIMNVIIARELMKQ</sequence>
<dbReference type="PROSITE" id="PS00072">
    <property type="entry name" value="ACYL_COA_DH_1"/>
    <property type="match status" value="1"/>
</dbReference>
<dbReference type="PROSITE" id="PS00073">
    <property type="entry name" value="ACYL_COA_DH_2"/>
    <property type="match status" value="1"/>
</dbReference>
<evidence type="ECO:0000259" key="12">
    <source>
        <dbReference type="Pfam" id="PF00441"/>
    </source>
</evidence>
<dbReference type="Gene3D" id="1.20.140.10">
    <property type="entry name" value="Butyryl-CoA Dehydrogenase, subunit A, domain 3"/>
    <property type="match status" value="1"/>
</dbReference>
<dbReference type="SUPFAM" id="SSF56645">
    <property type="entry name" value="Acyl-CoA dehydrogenase NM domain-like"/>
    <property type="match status" value="1"/>
</dbReference>
<dbReference type="GO" id="GO:0005739">
    <property type="term" value="C:mitochondrion"/>
    <property type="evidence" value="ECO:0007669"/>
    <property type="project" value="TreeGrafter"/>
</dbReference>
<comment type="catalytic activity">
    <reaction evidence="8">
        <text>(2S)-2-methylbutanoyl-CoA + oxidized [electron-transfer flavoprotein] + H(+) = (2E)-2-methylbut-2-enoyl-CoA + reduced [electron-transfer flavoprotein]</text>
        <dbReference type="Rhea" id="RHEA:48256"/>
        <dbReference type="Rhea" id="RHEA-COMP:10685"/>
        <dbReference type="Rhea" id="RHEA-COMP:10686"/>
        <dbReference type="ChEBI" id="CHEBI:15378"/>
        <dbReference type="ChEBI" id="CHEBI:57337"/>
        <dbReference type="ChEBI" id="CHEBI:57692"/>
        <dbReference type="ChEBI" id="CHEBI:58307"/>
        <dbReference type="ChEBI" id="CHEBI:88166"/>
    </reaction>
    <physiologicalReaction direction="left-to-right" evidence="8">
        <dbReference type="Rhea" id="RHEA:48257"/>
    </physiologicalReaction>
</comment>
<evidence type="ECO:0000256" key="9">
    <source>
        <dbReference type="ARBA" id="ARBA00050268"/>
    </source>
</evidence>
<evidence type="ECO:0000256" key="2">
    <source>
        <dbReference type="ARBA" id="ARBA00005109"/>
    </source>
</evidence>
<dbReference type="EMBL" id="CAUYUE010000014">
    <property type="protein sequence ID" value="CAK0786185.1"/>
    <property type="molecule type" value="Genomic_DNA"/>
</dbReference>
<organism evidence="15 16">
    <name type="scientific">Coccomyxa viridis</name>
    <dbReference type="NCBI Taxonomy" id="1274662"/>
    <lineage>
        <taxon>Eukaryota</taxon>
        <taxon>Viridiplantae</taxon>
        <taxon>Chlorophyta</taxon>
        <taxon>core chlorophytes</taxon>
        <taxon>Trebouxiophyceae</taxon>
        <taxon>Trebouxiophyceae incertae sedis</taxon>
        <taxon>Coccomyxaceae</taxon>
        <taxon>Coccomyxa</taxon>
    </lineage>
</organism>
<evidence type="ECO:0000256" key="5">
    <source>
        <dbReference type="ARBA" id="ARBA00022630"/>
    </source>
</evidence>
<dbReference type="GO" id="GO:0009083">
    <property type="term" value="P:branched-chain amino acid catabolic process"/>
    <property type="evidence" value="ECO:0007669"/>
    <property type="project" value="UniProtKB-KW"/>
</dbReference>
<feature type="domain" description="Acyl-CoA dehydrogenase/oxidase C-terminal" evidence="12">
    <location>
        <begin position="257"/>
        <end position="406"/>
    </location>
</feature>
<evidence type="ECO:0000256" key="8">
    <source>
        <dbReference type="ARBA" id="ARBA00049552"/>
    </source>
</evidence>
<name>A0AAV1IJJ6_9CHLO</name>
<evidence type="ECO:0000259" key="14">
    <source>
        <dbReference type="Pfam" id="PF02771"/>
    </source>
</evidence>